<dbReference type="Proteomes" id="UP000461768">
    <property type="component" value="Unassembled WGS sequence"/>
</dbReference>
<dbReference type="InterPro" id="IPR011604">
    <property type="entry name" value="PDDEXK-like_dom_sf"/>
</dbReference>
<proteinExistence type="predicted"/>
<evidence type="ECO:0000256" key="4">
    <source>
        <dbReference type="ARBA" id="ARBA00022741"/>
    </source>
</evidence>
<evidence type="ECO:0000256" key="2">
    <source>
        <dbReference type="ARBA" id="ARBA00022722"/>
    </source>
</evidence>
<keyword evidence="9" id="KW-0067">ATP-binding</keyword>
<dbReference type="PANTHER" id="PTHR30591">
    <property type="entry name" value="RECBCD ENZYME SUBUNIT RECC"/>
    <property type="match status" value="1"/>
</dbReference>
<evidence type="ECO:0000256" key="6">
    <source>
        <dbReference type="ARBA" id="ARBA00022801"/>
    </source>
</evidence>
<accession>A0A7V7QN83</accession>
<evidence type="ECO:0000256" key="9">
    <source>
        <dbReference type="ARBA" id="ARBA00022840"/>
    </source>
</evidence>
<evidence type="ECO:0000313" key="15">
    <source>
        <dbReference type="EMBL" id="KAB1440450.1"/>
    </source>
</evidence>
<dbReference type="GO" id="GO:0004386">
    <property type="term" value="F:helicase activity"/>
    <property type="evidence" value="ECO:0007669"/>
    <property type="project" value="UniProtKB-KW"/>
</dbReference>
<keyword evidence="10" id="KW-0408">Iron</keyword>
<dbReference type="AlphaFoldDB" id="A0A7V7QN83"/>
<keyword evidence="16" id="KW-1185">Reference proteome</keyword>
<keyword evidence="3" id="KW-0479">Metal-binding</keyword>
<dbReference type="Pfam" id="PF12705">
    <property type="entry name" value="PDDEXK_1"/>
    <property type="match status" value="1"/>
</dbReference>
<evidence type="ECO:0000259" key="14">
    <source>
        <dbReference type="PROSITE" id="PS51217"/>
    </source>
</evidence>
<dbReference type="PROSITE" id="PS51217">
    <property type="entry name" value="UVRD_HELICASE_CTER"/>
    <property type="match status" value="1"/>
</dbReference>
<evidence type="ECO:0000256" key="1">
    <source>
        <dbReference type="ARBA" id="ARBA00022485"/>
    </source>
</evidence>
<dbReference type="GO" id="GO:0046872">
    <property type="term" value="F:metal ion binding"/>
    <property type="evidence" value="ECO:0007669"/>
    <property type="project" value="UniProtKB-KW"/>
</dbReference>
<evidence type="ECO:0000256" key="10">
    <source>
        <dbReference type="ARBA" id="ARBA00023004"/>
    </source>
</evidence>
<keyword evidence="6" id="KW-0378">Hydrolase</keyword>
<comment type="caution">
    <text evidence="15">The sequence shown here is derived from an EMBL/GenBank/DDBJ whole genome shotgun (WGS) entry which is preliminary data.</text>
</comment>
<dbReference type="GO" id="GO:0004527">
    <property type="term" value="F:exonuclease activity"/>
    <property type="evidence" value="ECO:0007669"/>
    <property type="project" value="UniProtKB-KW"/>
</dbReference>
<keyword evidence="2" id="KW-0540">Nuclease</keyword>
<dbReference type="Pfam" id="PF21445">
    <property type="entry name" value="ADDB_N"/>
    <property type="match status" value="1"/>
</dbReference>
<protein>
    <submittedName>
        <fullName evidence="15">Helicase-exonuclease AddAB subunit AddB</fullName>
    </submittedName>
</protein>
<dbReference type="GO" id="GO:0003677">
    <property type="term" value="F:DNA binding"/>
    <property type="evidence" value="ECO:0007669"/>
    <property type="project" value="UniProtKB-KW"/>
</dbReference>
<dbReference type="Gene3D" id="3.90.320.10">
    <property type="match status" value="1"/>
</dbReference>
<keyword evidence="11" id="KW-0411">Iron-sulfur</keyword>
<keyword evidence="8 15" id="KW-0269">Exonuclease</keyword>
<dbReference type="InterPro" id="IPR014140">
    <property type="entry name" value="DNA_helicase_suAddB"/>
</dbReference>
<dbReference type="RefSeq" id="WP_151140904.1">
    <property type="nucleotide sequence ID" value="NZ_WAGX01000003.1"/>
</dbReference>
<keyword evidence="13" id="KW-0234">DNA repair</keyword>
<dbReference type="InterPro" id="IPR027417">
    <property type="entry name" value="P-loop_NTPase"/>
</dbReference>
<name>A0A7V7QN83_9FIRM</name>
<keyword evidence="7 15" id="KW-0347">Helicase</keyword>
<evidence type="ECO:0000256" key="5">
    <source>
        <dbReference type="ARBA" id="ARBA00022763"/>
    </source>
</evidence>
<keyword evidence="5" id="KW-0227">DNA damage</keyword>
<dbReference type="GO" id="GO:0051539">
    <property type="term" value="F:4 iron, 4 sulfur cluster binding"/>
    <property type="evidence" value="ECO:0007669"/>
    <property type="project" value="UniProtKB-KW"/>
</dbReference>
<gene>
    <name evidence="15" type="primary">addB</name>
    <name evidence="15" type="ORF">F7O84_01045</name>
</gene>
<evidence type="ECO:0000256" key="12">
    <source>
        <dbReference type="ARBA" id="ARBA00023125"/>
    </source>
</evidence>
<dbReference type="InterPro" id="IPR038726">
    <property type="entry name" value="PDDEXK_AddAB-type"/>
</dbReference>
<keyword evidence="4" id="KW-0547">Nucleotide-binding</keyword>
<evidence type="ECO:0000256" key="11">
    <source>
        <dbReference type="ARBA" id="ARBA00023014"/>
    </source>
</evidence>
<keyword evidence="1" id="KW-0004">4Fe-4S</keyword>
<dbReference type="NCBIfam" id="TIGR02773">
    <property type="entry name" value="addB_Gpos"/>
    <property type="match status" value="1"/>
</dbReference>
<evidence type="ECO:0000256" key="7">
    <source>
        <dbReference type="ARBA" id="ARBA00022806"/>
    </source>
</evidence>
<keyword evidence="12" id="KW-0238">DNA-binding</keyword>
<dbReference type="EMBL" id="WAGX01000003">
    <property type="protein sequence ID" value="KAB1440450.1"/>
    <property type="molecule type" value="Genomic_DNA"/>
</dbReference>
<reference evidence="15 16" key="2">
    <citation type="submission" date="2020-02" db="EMBL/GenBank/DDBJ databases">
        <title>Candidatus Galacturonibacter soehngenii shows hetero-acetogenic catabolism of galacturonic acid but lacks a canonical carbon monoxide dehydrogenase/acetyl-CoA synthase complex.</title>
        <authorList>
            <person name="Diender M."/>
            <person name="Stouten G.R."/>
            <person name="Petersen J.F."/>
            <person name="Nielsen P.H."/>
            <person name="Dueholm M.S."/>
            <person name="Pronk J.T."/>
            <person name="Van Loosdrecht M.C.M."/>
        </authorList>
    </citation>
    <scope>NUCLEOTIDE SEQUENCE [LARGE SCALE GENOMIC DNA]</scope>
    <source>
        <strain evidence="15">GalUA</strain>
    </source>
</reference>
<dbReference type="InterPro" id="IPR049035">
    <property type="entry name" value="ADDB_N"/>
</dbReference>
<organism evidence="15 16">
    <name type="scientific">Candidatus Galacturonatibacter soehngenii</name>
    <dbReference type="NCBI Taxonomy" id="2307010"/>
    <lineage>
        <taxon>Bacteria</taxon>
        <taxon>Bacillati</taxon>
        <taxon>Bacillota</taxon>
        <taxon>Clostridia</taxon>
        <taxon>Lachnospirales</taxon>
        <taxon>Lachnospiraceae</taxon>
        <taxon>Candidatus Galacturonatibacter</taxon>
    </lineage>
</organism>
<dbReference type="PANTHER" id="PTHR30591:SF1">
    <property type="entry name" value="RECBCD ENZYME SUBUNIT RECC"/>
    <property type="match status" value="1"/>
</dbReference>
<dbReference type="InterPro" id="IPR014017">
    <property type="entry name" value="DNA_helicase_UvrD-like_C"/>
</dbReference>
<feature type="domain" description="UvrD-like helicase C-terminal" evidence="14">
    <location>
        <begin position="278"/>
        <end position="556"/>
    </location>
</feature>
<dbReference type="GO" id="GO:0005524">
    <property type="term" value="F:ATP binding"/>
    <property type="evidence" value="ECO:0007669"/>
    <property type="project" value="UniProtKB-KW"/>
</dbReference>
<evidence type="ECO:0000313" key="16">
    <source>
        <dbReference type="Proteomes" id="UP000461768"/>
    </source>
</evidence>
<evidence type="ECO:0000256" key="13">
    <source>
        <dbReference type="ARBA" id="ARBA00023204"/>
    </source>
</evidence>
<dbReference type="OrthoDB" id="9758506at2"/>
<dbReference type="Gene3D" id="3.40.50.300">
    <property type="entry name" value="P-loop containing nucleotide triphosphate hydrolases"/>
    <property type="match status" value="3"/>
</dbReference>
<dbReference type="GO" id="GO:0000724">
    <property type="term" value="P:double-strand break repair via homologous recombination"/>
    <property type="evidence" value="ECO:0007669"/>
    <property type="project" value="InterPro"/>
</dbReference>
<sequence length="1143" mass="131998">MSLQLLLGNSGAGKSYQLNRYLIEQAMANPDKNYIIIVPEQFTLQTQKDIVSMHPRHGVMNIDIVSFQRLAYRIFDEVGGNHLTSLNDTGKNLIIRKVASNKQGDLKVLGANLKKLGYISEIKSVISELTQYNVKPNQLEQIIEQTQNKPSLNYKLQDIHLLYQGFKEYLEDKFITAEELLLVLSKVVPKSELLKDSVIAIDGFTGFTPVQFVLIKELIQVCHKLIVTVTIDSKIPLKIMSEHELFYMSKKMIASLENIAKEVNVPIKEPMVIKEQIPYRHKFAKALSALEQNIFRYPVKSYMEKQEEIRIFNAKNPLMEVRAIAAEILRLVREEGFQYKEIAVVSGDINTYANYASKILKQYHIPAFLDDKRSILMNSFVEFIRATLKMVEDNFSYESVFRYLRCDMHPMAKEEIDLLENYCLAFGIRGKSKWSKKWVRTYDFVDTEQLDKINLLRQNLVDVVWPLAKILKNRQLFAKDMVKGLYDFIVALNLQERLVQMEKEFERMGELSLAKEYSQIYKIVIELLDLVVELLGDEPLTLKEFCEILDAGFEEAKVGIIPPSIDRVVFGDIERTRLDNIKILFFAGVNEGIIPKSLNKGGIISQLEREILKDYPIELAPTTRQDAYTQKFYLYLNMTKPSQRLYLSFSKTDAQGGTLRPSYLIGTIQKMFPNITITDMDEILQTQNGVVCESNGLDYLTYCLRSFRLGNEPVGFGELYHWYYQKEEYQSIVTTLIDAAYYQNHESKISKAVAKALYGSILENSVTRLERYAACAFSHFLTYGLELKERREYHFQAMDMGNIFHQVLELFAKKMLQHGHDWTSISNEERDQLADVCVEECIIDYGNTVLYSTARNEYMIARIKRIMKRTLWALQEQMKKGKFNPSKYEVSFSLADQLESINIALSEEEKIKLKGRIDRMDVYEDEEHIYVKIIDYKSGSTSFDMVALYYGLQLQLVVYLNAAVEMEKSKNPNKEIVPAGILYYNINDPVIDREENESEDQIRQRILEKLKMNGLVNSDNSVIRLMDTQMENKSSVLPVAFNKDGSLSRYSSAASTKHFQALGRFVDKKIKELGSKILDGNIEIAPYEAGNKTACDYCTYRGICGFDLKSPGFEYRRLKQFSDDEIWERIVREEEEDGSSMDQ</sequence>
<reference evidence="15 16" key="1">
    <citation type="submission" date="2019-09" db="EMBL/GenBank/DDBJ databases">
        <authorList>
            <person name="Valk L.C."/>
        </authorList>
    </citation>
    <scope>NUCLEOTIDE SEQUENCE [LARGE SCALE GENOMIC DNA]</scope>
    <source>
        <strain evidence="15">GalUA</strain>
    </source>
</reference>
<evidence type="ECO:0000256" key="3">
    <source>
        <dbReference type="ARBA" id="ARBA00022723"/>
    </source>
</evidence>
<evidence type="ECO:0000256" key="8">
    <source>
        <dbReference type="ARBA" id="ARBA00022839"/>
    </source>
</evidence>
<dbReference type="SUPFAM" id="SSF52540">
    <property type="entry name" value="P-loop containing nucleoside triphosphate hydrolases"/>
    <property type="match status" value="1"/>
</dbReference>